<keyword evidence="4" id="KW-1185">Reference proteome</keyword>
<dbReference type="EMBL" id="BDUD01000001">
    <property type="protein sequence ID" value="GBG19851.1"/>
    <property type="molecule type" value="Genomic_DNA"/>
</dbReference>
<evidence type="ECO:0000256" key="1">
    <source>
        <dbReference type="SAM" id="SignalP"/>
    </source>
</evidence>
<protein>
    <recommendedName>
        <fullName evidence="2">Ice-binding protein C-terminal domain-containing protein</fullName>
    </recommendedName>
</protein>
<reference evidence="3 4" key="1">
    <citation type="submission" date="2017-06" db="EMBL/GenBank/DDBJ databases">
        <title>Genome sequencing of cyanobaciteial culture collection at National Institute for Environmental Studies (NIES).</title>
        <authorList>
            <person name="Hirose Y."/>
            <person name="Shimura Y."/>
            <person name="Fujisawa T."/>
            <person name="Nakamura Y."/>
            <person name="Kawachi M."/>
        </authorList>
    </citation>
    <scope>NUCLEOTIDE SEQUENCE [LARGE SCALE GENOMIC DNA]</scope>
    <source>
        <strain evidence="3 4">NIES-4072</strain>
    </source>
</reference>
<dbReference type="InterPro" id="IPR013424">
    <property type="entry name" value="Ice-binding_C"/>
</dbReference>
<feature type="signal peptide" evidence="1">
    <location>
        <begin position="1"/>
        <end position="26"/>
    </location>
</feature>
<feature type="domain" description="Ice-binding protein C-terminal" evidence="2">
    <location>
        <begin position="287"/>
        <end position="308"/>
    </location>
</feature>
<comment type="caution">
    <text evidence="3">The sequence shown here is derived from an EMBL/GenBank/DDBJ whole genome shotgun (WGS) entry which is preliminary data.</text>
</comment>
<proteinExistence type="predicted"/>
<keyword evidence="1" id="KW-0732">Signal</keyword>
<accession>A0A2R5FVJ1</accession>
<evidence type="ECO:0000259" key="2">
    <source>
        <dbReference type="Pfam" id="PF07589"/>
    </source>
</evidence>
<name>A0A2R5FVJ1_NOSCO</name>
<evidence type="ECO:0000313" key="4">
    <source>
        <dbReference type="Proteomes" id="UP000245124"/>
    </source>
</evidence>
<feature type="chain" id="PRO_5015322539" description="Ice-binding protein C-terminal domain-containing protein" evidence="1">
    <location>
        <begin position="27"/>
        <end position="317"/>
    </location>
</feature>
<organism evidence="3 4">
    <name type="scientific">Nostoc commune NIES-4072</name>
    <dbReference type="NCBI Taxonomy" id="2005467"/>
    <lineage>
        <taxon>Bacteria</taxon>
        <taxon>Bacillati</taxon>
        <taxon>Cyanobacteriota</taxon>
        <taxon>Cyanophyceae</taxon>
        <taxon>Nostocales</taxon>
        <taxon>Nostocaceae</taxon>
        <taxon>Nostoc</taxon>
    </lineage>
</organism>
<gene>
    <name evidence="3" type="ORF">NIES4072_35200</name>
</gene>
<dbReference type="Proteomes" id="UP000245124">
    <property type="component" value="Unassembled WGS sequence"/>
</dbReference>
<dbReference type="Pfam" id="PF07589">
    <property type="entry name" value="PEP-CTERM"/>
    <property type="match status" value="1"/>
</dbReference>
<dbReference type="AlphaFoldDB" id="A0A2R5FVJ1"/>
<dbReference type="OrthoDB" id="481625at2"/>
<evidence type="ECO:0000313" key="3">
    <source>
        <dbReference type="EMBL" id="GBG19851.1"/>
    </source>
</evidence>
<sequence length="317" mass="34226">MLNPTISLLIGFAATAVISTPMNVEAATYDYSKAKNIPVRPIASNNILNLYGDLYQNEGYNVFSNVDPNAPDGGHFGIRINPIYTSYYAVGREANLNPSGATRSASVQNITGFSNLFNYLNRNNISPSSIGIGISPKSGRDVTKAWNLGEDILGQDWFSSPDSTIEEDIYRANPDDVEISLSYGTTKIIDLGYSPFYFISDNAGGVFANENWNIFLTHPTSPSKLSGLDPFSSGLADAFLKDVAAAGGSIQLVSEDQPEASDILPFANDKYQGFLLSFPIEIRAVKSVPEPSTGLGLLMLGALVTVSRKISQKQKQE</sequence>
<dbReference type="NCBIfam" id="TIGR02595">
    <property type="entry name" value="PEP_CTERM"/>
    <property type="match status" value="1"/>
</dbReference>
<dbReference type="RefSeq" id="WP_109009598.1">
    <property type="nucleotide sequence ID" value="NZ_BDUD01000001.1"/>
</dbReference>